<reference evidence="3" key="1">
    <citation type="journal article" date="2021" name="BMC Genomics">
        <title>Chromosome-level genome assembly and manually-curated proteome of model necrotroph Parastagonospora nodorum Sn15 reveals a genome-wide trove of candidate effector homologs, and redundancy of virulence-related functions within an accessory chromosome.</title>
        <authorList>
            <person name="Bertazzoni S."/>
            <person name="Jones D.A.B."/>
            <person name="Phan H.T."/>
            <person name="Tan K.-C."/>
            <person name="Hane J.K."/>
        </authorList>
    </citation>
    <scope>NUCLEOTIDE SEQUENCE [LARGE SCALE GENOMIC DNA]</scope>
    <source>
        <strain evidence="3">SN15 / ATCC MYA-4574 / FGSC 10173)</strain>
    </source>
</reference>
<gene>
    <name evidence="2" type="ORF">JI435_406290</name>
</gene>
<dbReference type="AlphaFoldDB" id="A0A7U2EXV3"/>
<evidence type="ECO:0000256" key="1">
    <source>
        <dbReference type="SAM" id="MobiDB-lite"/>
    </source>
</evidence>
<dbReference type="VEuPathDB" id="FungiDB:JI435_406290"/>
<sequence>MSRVVPERSAKAGAAGKGGGPDQYTGTWGLVCDREILERVAAAAFFGTPRARIASRWCSVLGGGAQTPLSWSDRLLESIRYYCVARSRANSRSIGDG</sequence>
<dbReference type="EMBL" id="CP069027">
    <property type="protein sequence ID" value="QRC94747.1"/>
    <property type="molecule type" value="Genomic_DNA"/>
</dbReference>
<keyword evidence="3" id="KW-1185">Reference proteome</keyword>
<feature type="region of interest" description="Disordered" evidence="1">
    <location>
        <begin position="1"/>
        <end position="22"/>
    </location>
</feature>
<organism evidence="2 3">
    <name type="scientific">Phaeosphaeria nodorum (strain SN15 / ATCC MYA-4574 / FGSC 10173)</name>
    <name type="common">Glume blotch fungus</name>
    <name type="synonym">Parastagonospora nodorum</name>
    <dbReference type="NCBI Taxonomy" id="321614"/>
    <lineage>
        <taxon>Eukaryota</taxon>
        <taxon>Fungi</taxon>
        <taxon>Dikarya</taxon>
        <taxon>Ascomycota</taxon>
        <taxon>Pezizomycotina</taxon>
        <taxon>Dothideomycetes</taxon>
        <taxon>Pleosporomycetidae</taxon>
        <taxon>Pleosporales</taxon>
        <taxon>Pleosporineae</taxon>
        <taxon>Phaeosphaeriaceae</taxon>
        <taxon>Parastagonospora</taxon>
    </lineage>
</organism>
<proteinExistence type="predicted"/>
<dbReference type="Proteomes" id="UP000663193">
    <property type="component" value="Chromosome 5"/>
</dbReference>
<evidence type="ECO:0000313" key="2">
    <source>
        <dbReference type="EMBL" id="QRC94747.1"/>
    </source>
</evidence>
<evidence type="ECO:0000313" key="3">
    <source>
        <dbReference type="Proteomes" id="UP000663193"/>
    </source>
</evidence>
<feature type="compositionally biased region" description="Basic and acidic residues" evidence="1">
    <location>
        <begin position="1"/>
        <end position="10"/>
    </location>
</feature>
<name>A0A7U2EXV3_PHANO</name>
<protein>
    <submittedName>
        <fullName evidence="2">Uncharacterized protein</fullName>
    </submittedName>
</protein>
<accession>A0A7U2EXV3</accession>